<name>A0A369WJV6_9GAMM</name>
<dbReference type="PANTHER" id="PTHR30329">
    <property type="entry name" value="STATOR ELEMENT OF FLAGELLAR MOTOR COMPLEX"/>
    <property type="match status" value="1"/>
</dbReference>
<comment type="subcellular location">
    <subcellularLocation>
        <location evidence="1">Cell membrane</location>
        <topology evidence="1">Single-pass membrane protein</topology>
    </subcellularLocation>
</comment>
<dbReference type="InterPro" id="IPR006665">
    <property type="entry name" value="OmpA-like"/>
</dbReference>
<dbReference type="RefSeq" id="WP_114696080.1">
    <property type="nucleotide sequence ID" value="NZ_QQOH01000003.1"/>
</dbReference>
<comment type="caution">
    <text evidence="11">The sequence shown here is derived from an EMBL/GenBank/DDBJ whole genome shotgun (WGS) entry which is preliminary data.</text>
</comment>
<reference evidence="11 12" key="1">
    <citation type="submission" date="2018-07" db="EMBL/GenBank/DDBJ databases">
        <title>Motiliproteus coralliicola sp. nov., a bacterium isolated from Coral.</title>
        <authorList>
            <person name="Wang G."/>
        </authorList>
    </citation>
    <scope>NUCLEOTIDE SEQUENCE [LARGE SCALE GENOMIC DNA]</scope>
    <source>
        <strain evidence="11 12">C34</strain>
    </source>
</reference>
<evidence type="ECO:0000256" key="9">
    <source>
        <dbReference type="SAM" id="Phobius"/>
    </source>
</evidence>
<protein>
    <submittedName>
        <fullName evidence="11">Flagellar motor protein</fullName>
    </submittedName>
</protein>
<dbReference type="Pfam" id="PF00691">
    <property type="entry name" value="OmpA"/>
    <property type="match status" value="1"/>
</dbReference>
<evidence type="ECO:0000256" key="5">
    <source>
        <dbReference type="ARBA" id="ARBA00022989"/>
    </source>
</evidence>
<keyword evidence="11" id="KW-0969">Cilium</keyword>
<evidence type="ECO:0000256" key="7">
    <source>
        <dbReference type="PROSITE-ProRule" id="PRU00473"/>
    </source>
</evidence>
<keyword evidence="12" id="KW-1185">Reference proteome</keyword>
<evidence type="ECO:0000313" key="12">
    <source>
        <dbReference type="Proteomes" id="UP000253769"/>
    </source>
</evidence>
<dbReference type="OrthoDB" id="9815217at2"/>
<evidence type="ECO:0000256" key="6">
    <source>
        <dbReference type="ARBA" id="ARBA00023136"/>
    </source>
</evidence>
<feature type="compositionally biased region" description="Polar residues" evidence="8">
    <location>
        <begin position="95"/>
        <end position="105"/>
    </location>
</feature>
<evidence type="ECO:0000256" key="4">
    <source>
        <dbReference type="ARBA" id="ARBA00022692"/>
    </source>
</evidence>
<keyword evidence="4 9" id="KW-0812">Transmembrane</keyword>
<feature type="transmembrane region" description="Helical" evidence="9">
    <location>
        <begin position="20"/>
        <end position="40"/>
    </location>
</feature>
<evidence type="ECO:0000256" key="1">
    <source>
        <dbReference type="ARBA" id="ARBA00004162"/>
    </source>
</evidence>
<dbReference type="SUPFAM" id="SSF103088">
    <property type="entry name" value="OmpA-like"/>
    <property type="match status" value="1"/>
</dbReference>
<evidence type="ECO:0000256" key="8">
    <source>
        <dbReference type="SAM" id="MobiDB-lite"/>
    </source>
</evidence>
<keyword evidence="3" id="KW-1003">Cell membrane</keyword>
<dbReference type="PANTHER" id="PTHR30329:SF21">
    <property type="entry name" value="LIPOPROTEIN YIAD-RELATED"/>
    <property type="match status" value="1"/>
</dbReference>
<dbReference type="AlphaFoldDB" id="A0A369WJV6"/>
<evidence type="ECO:0000259" key="10">
    <source>
        <dbReference type="PROSITE" id="PS51123"/>
    </source>
</evidence>
<gene>
    <name evidence="11" type="ORF">DV711_12715</name>
</gene>
<dbReference type="PROSITE" id="PS51123">
    <property type="entry name" value="OMPA_2"/>
    <property type="match status" value="1"/>
</dbReference>
<dbReference type="InterPro" id="IPR036737">
    <property type="entry name" value="OmpA-like_sf"/>
</dbReference>
<dbReference type="InterPro" id="IPR050330">
    <property type="entry name" value="Bact_OuterMem_StrucFunc"/>
</dbReference>
<keyword evidence="11" id="KW-0966">Cell projection</keyword>
<proteinExistence type="inferred from homology"/>
<sequence>MNGPSRSGSVLEEDDGPAWITTFADLVTLLLVFFILLFTMSTVEIDKFRSAMNSIQVSLGQSGAGNSIVPLPNDAVRRTLTELNQEITDDPENPIPNSRQQQQDHFASAPTPAVEQQWRALAEQLRSTLADKNLADEVEIDTPIDGTIVIQVKGQALFDSGSVELNFQVDDVLDNLVRVFHKRHDFNIDIQGHTDNLPLSSSRFESNWELSAVRATTVLRYLLSKGISPRRLTATGFGDSVPLVSNDTAEGRKQNRRIEFVLEKRARISN</sequence>
<dbReference type="EMBL" id="QQOH01000003">
    <property type="protein sequence ID" value="RDE19735.1"/>
    <property type="molecule type" value="Genomic_DNA"/>
</dbReference>
<dbReference type="GO" id="GO:0005886">
    <property type="term" value="C:plasma membrane"/>
    <property type="evidence" value="ECO:0007669"/>
    <property type="project" value="UniProtKB-SubCell"/>
</dbReference>
<evidence type="ECO:0000256" key="2">
    <source>
        <dbReference type="ARBA" id="ARBA00008914"/>
    </source>
</evidence>
<accession>A0A369WJV6</accession>
<feature type="region of interest" description="Disordered" evidence="8">
    <location>
        <begin position="87"/>
        <end position="110"/>
    </location>
</feature>
<feature type="domain" description="OmpA-like" evidence="10">
    <location>
        <begin position="145"/>
        <end position="266"/>
    </location>
</feature>
<keyword evidence="6 7" id="KW-0472">Membrane</keyword>
<dbReference type="InterPro" id="IPR025713">
    <property type="entry name" value="MotB-like_N_dom"/>
</dbReference>
<dbReference type="Gene3D" id="3.30.1330.60">
    <property type="entry name" value="OmpA-like domain"/>
    <property type="match status" value="1"/>
</dbReference>
<evidence type="ECO:0000313" key="11">
    <source>
        <dbReference type="EMBL" id="RDE19735.1"/>
    </source>
</evidence>
<dbReference type="Pfam" id="PF13677">
    <property type="entry name" value="MotB_plug"/>
    <property type="match status" value="1"/>
</dbReference>
<organism evidence="11 12">
    <name type="scientific">Motiliproteus coralliicola</name>
    <dbReference type="NCBI Taxonomy" id="2283196"/>
    <lineage>
        <taxon>Bacteria</taxon>
        <taxon>Pseudomonadati</taxon>
        <taxon>Pseudomonadota</taxon>
        <taxon>Gammaproteobacteria</taxon>
        <taxon>Oceanospirillales</taxon>
        <taxon>Oceanospirillaceae</taxon>
        <taxon>Motiliproteus</taxon>
    </lineage>
</organism>
<dbReference type="Proteomes" id="UP000253769">
    <property type="component" value="Unassembled WGS sequence"/>
</dbReference>
<evidence type="ECO:0000256" key="3">
    <source>
        <dbReference type="ARBA" id="ARBA00022475"/>
    </source>
</evidence>
<comment type="similarity">
    <text evidence="2">Belongs to the MotB family.</text>
</comment>
<keyword evidence="5 9" id="KW-1133">Transmembrane helix</keyword>
<dbReference type="CDD" id="cd07185">
    <property type="entry name" value="OmpA_C-like"/>
    <property type="match status" value="1"/>
</dbReference>
<keyword evidence="11" id="KW-0282">Flagellum</keyword>